<organism evidence="4 5">
    <name type="scientific">Pythium oligandrum</name>
    <name type="common">Mycoparasitic fungus</name>
    <dbReference type="NCBI Taxonomy" id="41045"/>
    <lineage>
        <taxon>Eukaryota</taxon>
        <taxon>Sar</taxon>
        <taxon>Stramenopiles</taxon>
        <taxon>Oomycota</taxon>
        <taxon>Peronosporomycetes</taxon>
        <taxon>Pythiales</taxon>
        <taxon>Pythiaceae</taxon>
        <taxon>Pythium</taxon>
    </lineage>
</organism>
<evidence type="ECO:0000259" key="2">
    <source>
        <dbReference type="Pfam" id="PF19037"/>
    </source>
</evidence>
<evidence type="ECO:0000259" key="1">
    <source>
        <dbReference type="Pfam" id="PF19036"/>
    </source>
</evidence>
<dbReference type="Pfam" id="PF19037">
    <property type="entry name" value="Fuz_longin_2"/>
    <property type="match status" value="1"/>
</dbReference>
<evidence type="ECO:0000259" key="3">
    <source>
        <dbReference type="Pfam" id="PF19038"/>
    </source>
</evidence>
<evidence type="ECO:0000313" key="5">
    <source>
        <dbReference type="Proteomes" id="UP000794436"/>
    </source>
</evidence>
<keyword evidence="5" id="KW-1185">Reference proteome</keyword>
<dbReference type="OrthoDB" id="272411at2759"/>
<dbReference type="Proteomes" id="UP000794436">
    <property type="component" value="Unassembled WGS sequence"/>
</dbReference>
<evidence type="ECO:0008006" key="6">
    <source>
        <dbReference type="Google" id="ProtNLM"/>
    </source>
</evidence>
<dbReference type="Pfam" id="PF19036">
    <property type="entry name" value="Fuz_longin_1"/>
    <property type="match status" value="1"/>
</dbReference>
<dbReference type="GO" id="GO:0016192">
    <property type="term" value="P:vesicle-mediated transport"/>
    <property type="evidence" value="ECO:0007669"/>
    <property type="project" value="InterPro"/>
</dbReference>
<gene>
    <name evidence="4" type="ORF">Poli38472_010447</name>
</gene>
<accession>A0A8K1C358</accession>
<feature type="domain" description="FUZ/MON1/HPS1 first Longin" evidence="1">
    <location>
        <begin position="5"/>
        <end position="157"/>
    </location>
</feature>
<protein>
    <recommendedName>
        <fullName evidence="6">Vacuolar fusion protein MON1 homolog</fullName>
    </recommendedName>
</protein>
<evidence type="ECO:0000313" key="4">
    <source>
        <dbReference type="EMBL" id="TMW55565.1"/>
    </source>
</evidence>
<dbReference type="AlphaFoldDB" id="A0A8K1C358"/>
<reference evidence="4" key="1">
    <citation type="submission" date="2019-03" db="EMBL/GenBank/DDBJ databases">
        <title>Long read genome sequence of the mycoparasitic Pythium oligandrum ATCC 38472 isolated from sugarbeet rhizosphere.</title>
        <authorList>
            <person name="Gaulin E."/>
        </authorList>
    </citation>
    <scope>NUCLEOTIDE SEQUENCE</scope>
    <source>
        <strain evidence="4">ATCC 38472_TT</strain>
    </source>
</reference>
<comment type="caution">
    <text evidence="4">The sequence shown here is derived from an EMBL/GenBank/DDBJ whole genome shotgun (WGS) entry which is preliminary data.</text>
</comment>
<dbReference type="InterPro" id="IPR043970">
    <property type="entry name" value="FUZ/MON1/HPS1_longin_3"/>
</dbReference>
<feature type="domain" description="FUZ/MON1/HPS1 third Longin" evidence="3">
    <location>
        <begin position="333"/>
        <end position="450"/>
    </location>
</feature>
<dbReference type="EMBL" id="SPLM01000147">
    <property type="protein sequence ID" value="TMW55565.1"/>
    <property type="molecule type" value="Genomic_DNA"/>
</dbReference>
<dbReference type="GO" id="GO:0006623">
    <property type="term" value="P:protein targeting to vacuole"/>
    <property type="evidence" value="ECO:0007669"/>
    <property type="project" value="InterPro"/>
</dbReference>
<dbReference type="InterPro" id="IPR043972">
    <property type="entry name" value="FUZ/MON1/HPS1_longin_1"/>
</dbReference>
<dbReference type="Pfam" id="PF19038">
    <property type="entry name" value="Fuz_longin_3"/>
    <property type="match status" value="1"/>
</dbReference>
<dbReference type="InterPro" id="IPR004353">
    <property type="entry name" value="Mon1"/>
</dbReference>
<dbReference type="InterPro" id="IPR043971">
    <property type="entry name" value="FUZ/MON1/HPS1_longin_2"/>
</dbReference>
<dbReference type="PANTHER" id="PTHR13027">
    <property type="entry name" value="SAND PROTEIN-RELATED"/>
    <property type="match status" value="1"/>
</dbReference>
<sequence>MEVELVVCSSSGKPIFHYRRPADASHFEGIGGGTDEDGGTNDGGAHSFVSSLQGVLSFVSCMQQEELQEIETDGCRAIFHSQDGIISYAAIVRVAEGGESKPISPTRTRLCLERMLQLMHAQILFILSDRGLDVLRHQPGYDLRELLIGTERVIYALSDQWATDVTVRFKDFGVRFVRLHPDDRMEIMQTLEHDPSQSSESSGMICGLLLASGKVVAVAQPMKKQFSILVDDLLLLINFVYHTPSFTKSETWTPVCFPSFNSRGFLHAYIAFIAPDIALVLLSTQQSPAQFHQFQGKRAFIQERLQKIGAIEQIHESMAHMPSWKPHCDLPLLHHFIYKNEITGECASPSLEFPFDDPQVEVELLDQYAQVLQLMFPSLPDLGSSQVLGKRRPGLQESAAARLVVHRTTTALYIGLCSDEYRFLAWFDGLIATPDAQDQSHLILDRLKRDEELLSVSHFISTTSLWP</sequence>
<feature type="domain" description="FUZ/MON1/HPS1 second Longin" evidence="2">
    <location>
        <begin position="207"/>
        <end position="288"/>
    </location>
</feature>
<proteinExistence type="predicted"/>
<dbReference type="PANTHER" id="PTHR13027:SF7">
    <property type="entry name" value="VACUOLAR FUSION PROTEIN MON1 HOMOLOG"/>
    <property type="match status" value="1"/>
</dbReference>
<name>A0A8K1C358_PYTOL</name>
<dbReference type="PRINTS" id="PR01546">
    <property type="entry name" value="YEAST73DUF"/>
</dbReference>